<evidence type="ECO:0000256" key="5">
    <source>
        <dbReference type="ARBA" id="ARBA00023180"/>
    </source>
</evidence>
<keyword evidence="5" id="KW-0325">Glycoprotein</keyword>
<dbReference type="Proteomes" id="UP001159428">
    <property type="component" value="Unassembled WGS sequence"/>
</dbReference>
<evidence type="ECO:0000259" key="10">
    <source>
        <dbReference type="Pfam" id="PF00728"/>
    </source>
</evidence>
<dbReference type="FunFam" id="3.20.20.80:FF:000063">
    <property type="entry name" value="Beta-hexosaminidase"/>
    <property type="match status" value="1"/>
</dbReference>
<dbReference type="InterPro" id="IPR017853">
    <property type="entry name" value="GH"/>
</dbReference>
<dbReference type="PRINTS" id="PR00738">
    <property type="entry name" value="GLHYDRLASE20"/>
</dbReference>
<proteinExistence type="inferred from homology"/>
<dbReference type="InterPro" id="IPR015883">
    <property type="entry name" value="Glyco_hydro_20_cat"/>
</dbReference>
<dbReference type="PANTHER" id="PTHR22600">
    <property type="entry name" value="BETA-HEXOSAMINIDASE"/>
    <property type="match status" value="1"/>
</dbReference>
<evidence type="ECO:0000259" key="11">
    <source>
        <dbReference type="Pfam" id="PF14845"/>
    </source>
</evidence>
<protein>
    <recommendedName>
        <fullName evidence="7">Beta-hexosaminidase</fullName>
        <ecNumber evidence="7">3.2.1.52</ecNumber>
    </recommendedName>
</protein>
<evidence type="ECO:0000256" key="6">
    <source>
        <dbReference type="ARBA" id="ARBA00023295"/>
    </source>
</evidence>
<dbReference type="InterPro" id="IPR029019">
    <property type="entry name" value="HEX_eukaryotic_N"/>
</dbReference>
<keyword evidence="13" id="KW-1185">Reference proteome</keyword>
<dbReference type="EC" id="3.2.1.52" evidence="7"/>
<dbReference type="Pfam" id="PF14845">
    <property type="entry name" value="Glycohydro_20b2"/>
    <property type="match status" value="1"/>
</dbReference>
<dbReference type="GO" id="GO:0004563">
    <property type="term" value="F:beta-N-acetylhexosaminidase activity"/>
    <property type="evidence" value="ECO:0007669"/>
    <property type="project" value="UniProtKB-EC"/>
</dbReference>
<dbReference type="GO" id="GO:0005975">
    <property type="term" value="P:carbohydrate metabolic process"/>
    <property type="evidence" value="ECO:0007669"/>
    <property type="project" value="InterPro"/>
</dbReference>
<organism evidence="12 13">
    <name type="scientific">Pocillopora meandrina</name>
    <dbReference type="NCBI Taxonomy" id="46732"/>
    <lineage>
        <taxon>Eukaryota</taxon>
        <taxon>Metazoa</taxon>
        <taxon>Cnidaria</taxon>
        <taxon>Anthozoa</taxon>
        <taxon>Hexacorallia</taxon>
        <taxon>Scleractinia</taxon>
        <taxon>Astrocoeniina</taxon>
        <taxon>Pocilloporidae</taxon>
        <taxon>Pocillopora</taxon>
    </lineage>
</organism>
<comment type="catalytic activity">
    <reaction evidence="1 7">
        <text>Hydrolysis of terminal non-reducing N-acetyl-D-hexosamine residues in N-acetyl-beta-D-hexosaminides.</text>
        <dbReference type="EC" id="3.2.1.52"/>
    </reaction>
</comment>
<evidence type="ECO:0000256" key="7">
    <source>
        <dbReference type="PIRNR" id="PIRNR001093"/>
    </source>
</evidence>
<dbReference type="SUPFAM" id="SSF51445">
    <property type="entry name" value="(Trans)glycosidases"/>
    <property type="match status" value="1"/>
</dbReference>
<sequence>MFLLKLFFVALALMSCSGSLSEPWEEVEEDADKEEAVINYVTGSIWPKPQSYKATGKVYTLTSNNFSFDSAGETSDVLKQALMRYKVLVFPDAVEKPKDGLSQIIKLTVKVLDKYAPLSLESDESYILVVDAPTTSLTANTVWGALRGLETFSQVVYQDQMGLYLANGSKIVDHPRFQHRGFMIDTSRHYLHPSIILKFIDALSYSKFNVLHWHVVDDQSFPFVSETFPQLSGQGAYNNKTHIFTKDDVNDIVEYGRMRGIRVVPEFDTPGHTRSWGSIENLLTPCYSEGKPSGTFGPINPTLDSTYTFLKKFFSEVAEKFPDHYLHLGGDEVRDTCWASNPNITTWMKKMGYGQNYSLLEQYYEQHLLSIVEGLGKSYIVWQEVVDNDIKVLPDTVVNVWKAGWKKEMEKVTSKGLRTILSACWYLNRIQYRIDWDKYYTCEPTDFTGTEEQKELVIGGTGCMWGEYVDGTNILPRTWPRALAVGERLWSSKDTTDLNDAKMRLWEHRCRYVRRGIPAEPGTRSQYCRYEWRV</sequence>
<keyword evidence="4 7" id="KW-0378">Hydrolase</keyword>
<dbReference type="PROSITE" id="PS51257">
    <property type="entry name" value="PROKAR_LIPOPROTEIN"/>
    <property type="match status" value="1"/>
</dbReference>
<dbReference type="GO" id="GO:0006689">
    <property type="term" value="P:ganglioside catabolic process"/>
    <property type="evidence" value="ECO:0007669"/>
    <property type="project" value="TreeGrafter"/>
</dbReference>
<dbReference type="AlphaFoldDB" id="A0AAU9WL24"/>
<name>A0AAU9WL24_9CNID</name>
<reference evidence="12 13" key="1">
    <citation type="submission" date="2022-05" db="EMBL/GenBank/DDBJ databases">
        <authorList>
            <consortium name="Genoscope - CEA"/>
            <person name="William W."/>
        </authorList>
    </citation>
    <scope>NUCLEOTIDE SEQUENCE [LARGE SCALE GENOMIC DNA]</scope>
</reference>
<dbReference type="InterPro" id="IPR025705">
    <property type="entry name" value="Beta_hexosaminidase_sua/sub"/>
</dbReference>
<feature type="chain" id="PRO_5043964698" description="Beta-hexosaminidase" evidence="9">
    <location>
        <begin position="22"/>
        <end position="534"/>
    </location>
</feature>
<evidence type="ECO:0000313" key="12">
    <source>
        <dbReference type="EMBL" id="CAH3117732.1"/>
    </source>
</evidence>
<dbReference type="InterPro" id="IPR029018">
    <property type="entry name" value="Hex-like_dom2"/>
</dbReference>
<dbReference type="GO" id="GO:0030203">
    <property type="term" value="P:glycosaminoglycan metabolic process"/>
    <property type="evidence" value="ECO:0007669"/>
    <property type="project" value="TreeGrafter"/>
</dbReference>
<keyword evidence="6 7" id="KW-0326">Glycosidase</keyword>
<dbReference type="SUPFAM" id="SSF55545">
    <property type="entry name" value="beta-N-acetylhexosaminidase-like domain"/>
    <property type="match status" value="1"/>
</dbReference>
<dbReference type="PIRSF" id="PIRSF001093">
    <property type="entry name" value="B-hxosamndse_ab_euk"/>
    <property type="match status" value="1"/>
</dbReference>
<gene>
    <name evidence="12" type="ORF">PMEA_00007624</name>
</gene>
<accession>A0AAU9WL24</accession>
<dbReference type="GO" id="GO:0005764">
    <property type="term" value="C:lysosome"/>
    <property type="evidence" value="ECO:0007669"/>
    <property type="project" value="TreeGrafter"/>
</dbReference>
<dbReference type="EMBL" id="CALNXJ010000016">
    <property type="protein sequence ID" value="CAH3117732.1"/>
    <property type="molecule type" value="Genomic_DNA"/>
</dbReference>
<dbReference type="Gene3D" id="3.30.379.10">
    <property type="entry name" value="Chitobiase/beta-hexosaminidase domain 2-like"/>
    <property type="match status" value="1"/>
</dbReference>
<dbReference type="Gene3D" id="3.20.20.80">
    <property type="entry name" value="Glycosidases"/>
    <property type="match status" value="1"/>
</dbReference>
<evidence type="ECO:0000256" key="3">
    <source>
        <dbReference type="ARBA" id="ARBA00022729"/>
    </source>
</evidence>
<evidence type="ECO:0000256" key="2">
    <source>
        <dbReference type="ARBA" id="ARBA00006285"/>
    </source>
</evidence>
<keyword evidence="3 9" id="KW-0732">Signal</keyword>
<dbReference type="Pfam" id="PF00728">
    <property type="entry name" value="Glyco_hydro_20"/>
    <property type="match status" value="1"/>
</dbReference>
<feature type="domain" description="Beta-hexosaminidase eukaryotic type N-terminal" evidence="11">
    <location>
        <begin position="45"/>
        <end position="154"/>
    </location>
</feature>
<evidence type="ECO:0000256" key="1">
    <source>
        <dbReference type="ARBA" id="ARBA00001231"/>
    </source>
</evidence>
<feature type="signal peptide" evidence="9">
    <location>
        <begin position="1"/>
        <end position="21"/>
    </location>
</feature>
<dbReference type="PANTHER" id="PTHR22600:SF21">
    <property type="entry name" value="BETA-HEXOSAMINIDASE A"/>
    <property type="match status" value="1"/>
</dbReference>
<comment type="caution">
    <text evidence="12">The sequence shown here is derived from an EMBL/GenBank/DDBJ whole genome shotgun (WGS) entry which is preliminary data.</text>
</comment>
<evidence type="ECO:0000256" key="9">
    <source>
        <dbReference type="SAM" id="SignalP"/>
    </source>
</evidence>
<evidence type="ECO:0000256" key="8">
    <source>
        <dbReference type="PIRSR" id="PIRSR001093-1"/>
    </source>
</evidence>
<evidence type="ECO:0000313" key="13">
    <source>
        <dbReference type="Proteomes" id="UP001159428"/>
    </source>
</evidence>
<comment type="similarity">
    <text evidence="2 7">Belongs to the glycosyl hydrolase 20 family.</text>
</comment>
<feature type="domain" description="Glycoside hydrolase family 20 catalytic" evidence="10">
    <location>
        <begin position="177"/>
        <end position="492"/>
    </location>
</feature>
<dbReference type="GO" id="GO:0016020">
    <property type="term" value="C:membrane"/>
    <property type="evidence" value="ECO:0007669"/>
    <property type="project" value="TreeGrafter"/>
</dbReference>
<evidence type="ECO:0000256" key="4">
    <source>
        <dbReference type="ARBA" id="ARBA00022801"/>
    </source>
</evidence>
<dbReference type="CDD" id="cd06562">
    <property type="entry name" value="GH20_HexA_HexB-like"/>
    <property type="match status" value="1"/>
</dbReference>
<feature type="active site" description="Proton donor" evidence="8">
    <location>
        <position position="332"/>
    </location>
</feature>